<dbReference type="RefSeq" id="WP_305022411.1">
    <property type="nucleotide sequence ID" value="NZ_JAUQTB010000001.1"/>
</dbReference>
<feature type="transmembrane region" description="Helical" evidence="12">
    <location>
        <begin position="12"/>
        <end position="32"/>
    </location>
</feature>
<evidence type="ECO:0000256" key="2">
    <source>
        <dbReference type="ARBA" id="ARBA00007602"/>
    </source>
</evidence>
<keyword evidence="5" id="KW-0249">Electron transport</keyword>
<keyword evidence="4 12" id="KW-0812">Transmembrane</keyword>
<keyword evidence="14" id="KW-1185">Reference proteome</keyword>
<feature type="transmembrane region" description="Helical" evidence="12">
    <location>
        <begin position="44"/>
        <end position="62"/>
    </location>
</feature>
<organism evidence="13 14">
    <name type="scientific">Paenibacillus lacisoli</name>
    <dbReference type="NCBI Taxonomy" id="3064525"/>
    <lineage>
        <taxon>Bacteria</taxon>
        <taxon>Bacillati</taxon>
        <taxon>Bacillota</taxon>
        <taxon>Bacilli</taxon>
        <taxon>Bacillales</taxon>
        <taxon>Paenibacillaceae</taxon>
        <taxon>Paenibacillus</taxon>
    </lineage>
</organism>
<keyword evidence="6 12" id="KW-1133">Transmembrane helix</keyword>
<protein>
    <submittedName>
        <fullName evidence="13">Disulfide oxidoreductase</fullName>
    </submittedName>
</protein>
<dbReference type="HAMAP" id="MF_00287">
    <property type="entry name" value="BdbC"/>
    <property type="match status" value="1"/>
</dbReference>
<dbReference type="InterPro" id="IPR023380">
    <property type="entry name" value="DsbB-like_sf"/>
</dbReference>
<evidence type="ECO:0000256" key="5">
    <source>
        <dbReference type="ARBA" id="ARBA00022982"/>
    </source>
</evidence>
<evidence type="ECO:0000256" key="11">
    <source>
        <dbReference type="ARBA" id="ARBA00023284"/>
    </source>
</evidence>
<keyword evidence="7" id="KW-0560">Oxidoreductase</keyword>
<feature type="transmembrane region" description="Helical" evidence="12">
    <location>
        <begin position="69"/>
        <end position="88"/>
    </location>
</feature>
<evidence type="ECO:0000256" key="4">
    <source>
        <dbReference type="ARBA" id="ARBA00022692"/>
    </source>
</evidence>
<dbReference type="PANTHER" id="PTHR43469">
    <property type="entry name" value="DISULFIDE FORMATION PROTEIN-RELATED"/>
    <property type="match status" value="1"/>
</dbReference>
<evidence type="ECO:0000256" key="8">
    <source>
        <dbReference type="ARBA" id="ARBA00023136"/>
    </source>
</evidence>
<dbReference type="InterPro" id="IPR012187">
    <property type="entry name" value="Disulphide_bond_form_BdbC"/>
</dbReference>
<keyword evidence="10" id="KW-0143">Chaperone</keyword>
<dbReference type="Pfam" id="PF02600">
    <property type="entry name" value="DsbB"/>
    <property type="match status" value="1"/>
</dbReference>
<reference evidence="13 14" key="1">
    <citation type="submission" date="2023-07" db="EMBL/GenBank/DDBJ databases">
        <title>Paenibacillus sp. JX-17 nov. isolated from soil.</title>
        <authorList>
            <person name="Wan Y."/>
            <person name="Liu B."/>
        </authorList>
    </citation>
    <scope>NUCLEOTIDE SEQUENCE [LARGE SCALE GENOMIC DNA]</scope>
    <source>
        <strain evidence="13 14">JX-17</strain>
    </source>
</reference>
<evidence type="ECO:0000313" key="13">
    <source>
        <dbReference type="EMBL" id="MDO7905233.1"/>
    </source>
</evidence>
<evidence type="ECO:0000256" key="12">
    <source>
        <dbReference type="SAM" id="Phobius"/>
    </source>
</evidence>
<keyword evidence="8 12" id="KW-0472">Membrane</keyword>
<evidence type="ECO:0000256" key="7">
    <source>
        <dbReference type="ARBA" id="ARBA00023002"/>
    </source>
</evidence>
<evidence type="ECO:0000256" key="1">
    <source>
        <dbReference type="ARBA" id="ARBA00004141"/>
    </source>
</evidence>
<dbReference type="SUPFAM" id="SSF158442">
    <property type="entry name" value="DsbB-like"/>
    <property type="match status" value="1"/>
</dbReference>
<evidence type="ECO:0000256" key="3">
    <source>
        <dbReference type="ARBA" id="ARBA00022448"/>
    </source>
</evidence>
<keyword evidence="3" id="KW-0813">Transport</keyword>
<keyword evidence="11" id="KW-0676">Redox-active center</keyword>
<dbReference type="EMBL" id="JAUQTB010000001">
    <property type="protein sequence ID" value="MDO7905233.1"/>
    <property type="molecule type" value="Genomic_DNA"/>
</dbReference>
<dbReference type="PANTHER" id="PTHR43469:SF1">
    <property type="entry name" value="SPBETA PROPHAGE-DERIVED DISULFIDE BOND FORMATION PROTEIN B"/>
    <property type="match status" value="1"/>
</dbReference>
<dbReference type="InterPro" id="IPR003752">
    <property type="entry name" value="DiS_bond_form_DsbB/BdbC"/>
</dbReference>
<dbReference type="NCBIfam" id="NF002849">
    <property type="entry name" value="PRK03113.1"/>
    <property type="match status" value="1"/>
</dbReference>
<evidence type="ECO:0000313" key="14">
    <source>
        <dbReference type="Proteomes" id="UP001240171"/>
    </source>
</evidence>
<dbReference type="Gene3D" id="1.20.1550.10">
    <property type="entry name" value="DsbB-like"/>
    <property type="match status" value="1"/>
</dbReference>
<accession>A0ABT9CC98</accession>
<sequence length="153" mass="17270">MGAGDAVRRNEYRLFAAWAVSMVATMGSLYFSEIKGYTPCDLCWFQRIFMYPLTIMLGIACFRRDAGIARYVLPLAAVGGAISLYHILYQHFHQYWDNSLSAACGPTPCTVNYVSWFGFITIPVMALTAFILIILCLWRLAPSTPREEDTFAE</sequence>
<comment type="subcellular location">
    <subcellularLocation>
        <location evidence="1">Membrane</location>
        <topology evidence="1">Multi-pass membrane protein</topology>
    </subcellularLocation>
</comment>
<comment type="caution">
    <text evidence="13">The sequence shown here is derived from an EMBL/GenBank/DDBJ whole genome shotgun (WGS) entry which is preliminary data.</text>
</comment>
<comment type="similarity">
    <text evidence="2">Belongs to the DsbB family. BdbC subfamily.</text>
</comment>
<evidence type="ECO:0000256" key="6">
    <source>
        <dbReference type="ARBA" id="ARBA00022989"/>
    </source>
</evidence>
<dbReference type="Proteomes" id="UP001240171">
    <property type="component" value="Unassembled WGS sequence"/>
</dbReference>
<name>A0ABT9CC98_9BACL</name>
<keyword evidence="9" id="KW-1015">Disulfide bond</keyword>
<evidence type="ECO:0000256" key="9">
    <source>
        <dbReference type="ARBA" id="ARBA00023157"/>
    </source>
</evidence>
<proteinExistence type="inferred from homology"/>
<feature type="transmembrane region" description="Helical" evidence="12">
    <location>
        <begin position="116"/>
        <end position="138"/>
    </location>
</feature>
<evidence type="ECO:0000256" key="10">
    <source>
        <dbReference type="ARBA" id="ARBA00023186"/>
    </source>
</evidence>
<gene>
    <name evidence="13" type="ORF">Q5741_02245</name>
</gene>
<dbReference type="PIRSF" id="PIRSF036659">
    <property type="entry name" value="BdbC"/>
    <property type="match status" value="1"/>
</dbReference>